<sequence>MPAFDPVRDAVLNSPSVPSPSLPARMHIELPTASSSASSDSRPSLNRNDSTTSTGGMSTPLTRRATDLSVLLNNDPAPQDTPLFTPTTPRPPATLSHLLADEKLSSSAPLRRRST</sequence>
<gene>
    <name evidence="2" type="ORF">WOLCODRAFT_51421</name>
</gene>
<dbReference type="OMA" id="RMHIELP"/>
<organism evidence="2 3">
    <name type="scientific">Wolfiporia cocos (strain MD-104)</name>
    <name type="common">Brown rot fungus</name>
    <dbReference type="NCBI Taxonomy" id="742152"/>
    <lineage>
        <taxon>Eukaryota</taxon>
        <taxon>Fungi</taxon>
        <taxon>Dikarya</taxon>
        <taxon>Basidiomycota</taxon>
        <taxon>Agaricomycotina</taxon>
        <taxon>Agaricomycetes</taxon>
        <taxon>Polyporales</taxon>
        <taxon>Phaeolaceae</taxon>
        <taxon>Wolfiporia</taxon>
    </lineage>
</organism>
<dbReference type="Proteomes" id="UP000218811">
    <property type="component" value="Unassembled WGS sequence"/>
</dbReference>
<dbReference type="OrthoDB" id="2772903at2759"/>
<feature type="compositionally biased region" description="Polar residues" evidence="1">
    <location>
        <begin position="45"/>
        <end position="61"/>
    </location>
</feature>
<evidence type="ECO:0000256" key="1">
    <source>
        <dbReference type="SAM" id="MobiDB-lite"/>
    </source>
</evidence>
<feature type="region of interest" description="Disordered" evidence="1">
    <location>
        <begin position="1"/>
        <end position="115"/>
    </location>
</feature>
<reference evidence="2 3" key="1">
    <citation type="journal article" date="2012" name="Science">
        <title>The Paleozoic origin of enzymatic lignin decomposition reconstructed from 31 fungal genomes.</title>
        <authorList>
            <person name="Floudas D."/>
            <person name="Binder M."/>
            <person name="Riley R."/>
            <person name="Barry K."/>
            <person name="Blanchette R.A."/>
            <person name="Henrissat B."/>
            <person name="Martinez A.T."/>
            <person name="Otillar R."/>
            <person name="Spatafora J.W."/>
            <person name="Yadav J.S."/>
            <person name="Aerts A."/>
            <person name="Benoit I."/>
            <person name="Boyd A."/>
            <person name="Carlson A."/>
            <person name="Copeland A."/>
            <person name="Coutinho P.M."/>
            <person name="de Vries R.P."/>
            <person name="Ferreira P."/>
            <person name="Findley K."/>
            <person name="Foster B."/>
            <person name="Gaskell J."/>
            <person name="Glotzer D."/>
            <person name="Gorecki P."/>
            <person name="Heitman J."/>
            <person name="Hesse C."/>
            <person name="Hori C."/>
            <person name="Igarashi K."/>
            <person name="Jurgens J.A."/>
            <person name="Kallen N."/>
            <person name="Kersten P."/>
            <person name="Kohler A."/>
            <person name="Kuees U."/>
            <person name="Kumar T.K.A."/>
            <person name="Kuo A."/>
            <person name="LaButti K."/>
            <person name="Larrondo L.F."/>
            <person name="Lindquist E."/>
            <person name="Ling A."/>
            <person name="Lombard V."/>
            <person name="Lucas S."/>
            <person name="Lundell T."/>
            <person name="Martin R."/>
            <person name="McLaughlin D.J."/>
            <person name="Morgenstern I."/>
            <person name="Morin E."/>
            <person name="Murat C."/>
            <person name="Nagy L.G."/>
            <person name="Nolan M."/>
            <person name="Ohm R.A."/>
            <person name="Patyshakuliyeva A."/>
            <person name="Rokas A."/>
            <person name="Ruiz-Duenas F.J."/>
            <person name="Sabat G."/>
            <person name="Salamov A."/>
            <person name="Samejima M."/>
            <person name="Schmutz J."/>
            <person name="Slot J.C."/>
            <person name="St John F."/>
            <person name="Stenlid J."/>
            <person name="Sun H."/>
            <person name="Sun S."/>
            <person name="Syed K."/>
            <person name="Tsang A."/>
            <person name="Wiebenga A."/>
            <person name="Young D."/>
            <person name="Pisabarro A."/>
            <person name="Eastwood D.C."/>
            <person name="Martin F."/>
            <person name="Cullen D."/>
            <person name="Grigoriev I.V."/>
            <person name="Hibbett D.S."/>
        </authorList>
    </citation>
    <scope>NUCLEOTIDE SEQUENCE [LARGE SCALE GENOMIC DNA]</scope>
    <source>
        <strain evidence="2 3">MD-104</strain>
    </source>
</reference>
<proteinExistence type="predicted"/>
<feature type="compositionally biased region" description="Low complexity" evidence="1">
    <location>
        <begin position="34"/>
        <end position="44"/>
    </location>
</feature>
<keyword evidence="3" id="KW-1185">Reference proteome</keyword>
<name>A0A2H3JA44_WOLCO</name>
<dbReference type="STRING" id="742152.A0A2H3JA44"/>
<feature type="non-terminal residue" evidence="2">
    <location>
        <position position="115"/>
    </location>
</feature>
<accession>A0A2H3JA44</accession>
<evidence type="ECO:0000313" key="2">
    <source>
        <dbReference type="EMBL" id="PCH38475.1"/>
    </source>
</evidence>
<protein>
    <submittedName>
        <fullName evidence="2">Uncharacterized protein</fullName>
    </submittedName>
</protein>
<dbReference type="EMBL" id="KB467942">
    <property type="protein sequence ID" value="PCH38475.1"/>
    <property type="molecule type" value="Genomic_DNA"/>
</dbReference>
<dbReference type="AlphaFoldDB" id="A0A2H3JA44"/>
<evidence type="ECO:0000313" key="3">
    <source>
        <dbReference type="Proteomes" id="UP000218811"/>
    </source>
</evidence>